<sequence>MYYTKSHIPSSWKGWSFWEGFLVDPEGNRYSPSMVRTSIFTQELAHELTASPLQIYSLKHELKKRLNALQESPEVVIRWHGEEIAVKLPTARR</sequence>
<accession>A0ABX7WZY1</accession>
<proteinExistence type="predicted"/>
<evidence type="ECO:0000313" key="2">
    <source>
        <dbReference type="Proteomes" id="UP000672027"/>
    </source>
</evidence>
<dbReference type="EMBL" id="CP072800">
    <property type="protein sequence ID" value="QTR49219.1"/>
    <property type="molecule type" value="Genomic_DNA"/>
</dbReference>
<gene>
    <name evidence="1" type="ORF">J8380_13235</name>
</gene>
<organism evidence="1 2">
    <name type="scientific">Candidatus Thiothrix anitrata</name>
    <dbReference type="NCBI Taxonomy" id="2823902"/>
    <lineage>
        <taxon>Bacteria</taxon>
        <taxon>Pseudomonadati</taxon>
        <taxon>Pseudomonadota</taxon>
        <taxon>Gammaproteobacteria</taxon>
        <taxon>Thiotrichales</taxon>
        <taxon>Thiotrichaceae</taxon>
        <taxon>Thiothrix</taxon>
    </lineage>
</organism>
<keyword evidence="2" id="KW-1185">Reference proteome</keyword>
<reference evidence="1 2" key="1">
    <citation type="submission" date="2021-04" db="EMBL/GenBank/DDBJ databases">
        <title>Genomics, taxonomy and metabolism of representatives of sulfur bacteria of the genus Thiothrix: Thiothrix fructosivorans QT, Thiothrix unzii A1T and three new species, Thiothrix subterranea sp. nov., Thiothrix litoralis sp. nov. and 'Candidatus Thiothrix anitrata' sp. nov.</title>
        <authorList>
            <person name="Ravin N.V."/>
            <person name="Smolyakov D."/>
            <person name="Rudenko T.S."/>
            <person name="Mardanov A.V."/>
            <person name="Beletsky A.V."/>
            <person name="Markov N.D."/>
            <person name="Fomenkov A.I."/>
            <person name="Roberts R.J."/>
            <person name="Karnachuk O.V."/>
            <person name="Novikov A."/>
            <person name="Grabovich M.Y."/>
        </authorList>
    </citation>
    <scope>NUCLEOTIDE SEQUENCE [LARGE SCALE GENOMIC DNA]</scope>
    <source>
        <strain evidence="1 2">A52</strain>
    </source>
</reference>
<dbReference type="RefSeq" id="WP_210226074.1">
    <property type="nucleotide sequence ID" value="NZ_CP072800.1"/>
</dbReference>
<protein>
    <submittedName>
        <fullName evidence="1">Uncharacterized protein</fullName>
    </submittedName>
</protein>
<dbReference type="Proteomes" id="UP000672027">
    <property type="component" value="Chromosome"/>
</dbReference>
<evidence type="ECO:0000313" key="1">
    <source>
        <dbReference type="EMBL" id="QTR49219.1"/>
    </source>
</evidence>
<name>A0ABX7WZY1_9GAMM</name>